<keyword evidence="6" id="KW-0064">Aspartyl protease</keyword>
<keyword evidence="12" id="KW-0479">Metal-binding</keyword>
<dbReference type="SMART" id="SM00343">
    <property type="entry name" value="ZnF_C2HC"/>
    <property type="match status" value="2"/>
</dbReference>
<evidence type="ECO:0000256" key="10">
    <source>
        <dbReference type="ARBA" id="ARBA00023125"/>
    </source>
</evidence>
<gene>
    <name evidence="14" type="ORF">ABMA28_005472</name>
</gene>
<dbReference type="Pfam" id="PF00077">
    <property type="entry name" value="RVP"/>
    <property type="match status" value="1"/>
</dbReference>
<evidence type="ECO:0000256" key="5">
    <source>
        <dbReference type="ARBA" id="ARBA00022722"/>
    </source>
</evidence>
<evidence type="ECO:0000313" key="14">
    <source>
        <dbReference type="EMBL" id="KAL0822108.1"/>
    </source>
</evidence>
<dbReference type="InterPro" id="IPR050951">
    <property type="entry name" value="Retrovirus_Pol_polyprotein"/>
</dbReference>
<proteinExistence type="predicted"/>
<keyword evidence="7" id="KW-0255">Endonuclease</keyword>
<keyword evidence="8" id="KW-0378">Hydrolase</keyword>
<dbReference type="AlphaFoldDB" id="A0ABD0SQJ0"/>
<keyword evidence="3" id="KW-0808">Transferase</keyword>
<dbReference type="SUPFAM" id="SSF57756">
    <property type="entry name" value="Retrovirus zinc finger-like domains"/>
    <property type="match status" value="1"/>
</dbReference>
<dbReference type="PROSITE" id="PS50158">
    <property type="entry name" value="ZF_CCHC"/>
    <property type="match status" value="1"/>
</dbReference>
<keyword evidence="4" id="KW-0548">Nucleotidyltransferase</keyword>
<keyword evidence="2" id="KW-0645">Protease</keyword>
<dbReference type="FunFam" id="3.30.70.270:FF:000020">
    <property type="entry name" value="Transposon Tf2-6 polyprotein-like Protein"/>
    <property type="match status" value="1"/>
</dbReference>
<dbReference type="InterPro" id="IPR036875">
    <property type="entry name" value="Znf_CCHC_sf"/>
</dbReference>
<dbReference type="InterPro" id="IPR018061">
    <property type="entry name" value="Retropepsins"/>
</dbReference>
<dbReference type="Gene3D" id="3.10.20.370">
    <property type="match status" value="1"/>
</dbReference>
<dbReference type="Gene3D" id="2.40.70.10">
    <property type="entry name" value="Acid Proteases"/>
    <property type="match status" value="1"/>
</dbReference>
<dbReference type="GO" id="GO:0004519">
    <property type="term" value="F:endonuclease activity"/>
    <property type="evidence" value="ECO:0007669"/>
    <property type="project" value="UniProtKB-KW"/>
</dbReference>
<dbReference type="Gene3D" id="3.10.10.10">
    <property type="entry name" value="HIV Type 1 Reverse Transcriptase, subunit A, domain 1"/>
    <property type="match status" value="1"/>
</dbReference>
<accession>A0ABD0SQJ0</accession>
<evidence type="ECO:0000256" key="3">
    <source>
        <dbReference type="ARBA" id="ARBA00022679"/>
    </source>
</evidence>
<evidence type="ECO:0000256" key="7">
    <source>
        <dbReference type="ARBA" id="ARBA00022759"/>
    </source>
</evidence>
<dbReference type="SUPFAM" id="SSF56672">
    <property type="entry name" value="DNA/RNA polymerases"/>
    <property type="match status" value="1"/>
</dbReference>
<dbReference type="CDD" id="cd09274">
    <property type="entry name" value="RNase_HI_RT_Ty3"/>
    <property type="match status" value="1"/>
</dbReference>
<organism evidence="14 15">
    <name type="scientific">Loxostege sticticalis</name>
    <name type="common">Beet webworm moth</name>
    <dbReference type="NCBI Taxonomy" id="481309"/>
    <lineage>
        <taxon>Eukaryota</taxon>
        <taxon>Metazoa</taxon>
        <taxon>Ecdysozoa</taxon>
        <taxon>Arthropoda</taxon>
        <taxon>Hexapoda</taxon>
        <taxon>Insecta</taxon>
        <taxon>Pterygota</taxon>
        <taxon>Neoptera</taxon>
        <taxon>Endopterygota</taxon>
        <taxon>Lepidoptera</taxon>
        <taxon>Glossata</taxon>
        <taxon>Ditrysia</taxon>
        <taxon>Pyraloidea</taxon>
        <taxon>Crambidae</taxon>
        <taxon>Pyraustinae</taxon>
        <taxon>Loxostege</taxon>
    </lineage>
</organism>
<dbReference type="InterPro" id="IPR041577">
    <property type="entry name" value="RT_RNaseH_2"/>
</dbReference>
<dbReference type="Pfam" id="PF00078">
    <property type="entry name" value="RVT_1"/>
    <property type="match status" value="1"/>
</dbReference>
<dbReference type="Gene3D" id="3.30.70.270">
    <property type="match status" value="2"/>
</dbReference>
<keyword evidence="11" id="KW-0511">Multifunctional enzyme</keyword>
<dbReference type="FunFam" id="3.10.20.370:FF:000001">
    <property type="entry name" value="Retrovirus-related Pol polyprotein from transposon 17.6-like protein"/>
    <property type="match status" value="1"/>
</dbReference>
<dbReference type="EMBL" id="JBEDNZ010000017">
    <property type="protein sequence ID" value="KAL0822108.1"/>
    <property type="molecule type" value="Genomic_DNA"/>
</dbReference>
<dbReference type="InterPro" id="IPR043502">
    <property type="entry name" value="DNA/RNA_pol_sf"/>
</dbReference>
<keyword evidence="9" id="KW-0695">RNA-directed DNA polymerase</keyword>
<evidence type="ECO:0000256" key="2">
    <source>
        <dbReference type="ARBA" id="ARBA00022670"/>
    </source>
</evidence>
<dbReference type="PANTHER" id="PTHR37984">
    <property type="entry name" value="PROTEIN CBG26694"/>
    <property type="match status" value="1"/>
</dbReference>
<protein>
    <recommendedName>
        <fullName evidence="1">RNA-directed DNA polymerase</fullName>
        <ecNumber evidence="1">2.7.7.49</ecNumber>
    </recommendedName>
</protein>
<dbReference type="InterPro" id="IPR021109">
    <property type="entry name" value="Peptidase_aspartic_dom_sf"/>
</dbReference>
<dbReference type="GO" id="GO:0008270">
    <property type="term" value="F:zinc ion binding"/>
    <property type="evidence" value="ECO:0007669"/>
    <property type="project" value="UniProtKB-KW"/>
</dbReference>
<dbReference type="SUPFAM" id="SSF50630">
    <property type="entry name" value="Acid proteases"/>
    <property type="match status" value="1"/>
</dbReference>
<evidence type="ECO:0000256" key="1">
    <source>
        <dbReference type="ARBA" id="ARBA00012493"/>
    </source>
</evidence>
<feature type="domain" description="CCHC-type" evidence="13">
    <location>
        <begin position="266"/>
        <end position="281"/>
    </location>
</feature>
<evidence type="ECO:0000256" key="8">
    <source>
        <dbReference type="ARBA" id="ARBA00022801"/>
    </source>
</evidence>
<dbReference type="InterPro" id="IPR043128">
    <property type="entry name" value="Rev_trsase/Diguanyl_cyclase"/>
</dbReference>
<evidence type="ECO:0000256" key="6">
    <source>
        <dbReference type="ARBA" id="ARBA00022750"/>
    </source>
</evidence>
<dbReference type="GO" id="GO:0003964">
    <property type="term" value="F:RNA-directed DNA polymerase activity"/>
    <property type="evidence" value="ECO:0007669"/>
    <property type="project" value="UniProtKB-KW"/>
</dbReference>
<evidence type="ECO:0000259" key="13">
    <source>
        <dbReference type="PROSITE" id="PS50158"/>
    </source>
</evidence>
<name>A0ABD0SQJ0_LOXSC</name>
<dbReference type="InterPro" id="IPR000477">
    <property type="entry name" value="RT_dom"/>
</dbReference>
<evidence type="ECO:0000313" key="15">
    <source>
        <dbReference type="Proteomes" id="UP001549921"/>
    </source>
</evidence>
<evidence type="ECO:0000256" key="11">
    <source>
        <dbReference type="ARBA" id="ARBA00023268"/>
    </source>
</evidence>
<reference evidence="14 15" key="1">
    <citation type="submission" date="2024-06" db="EMBL/GenBank/DDBJ databases">
        <title>A chromosome-level genome assembly of beet webworm, Loxostege sticticalis.</title>
        <authorList>
            <person name="Zhang Y."/>
        </authorList>
    </citation>
    <scope>NUCLEOTIDE SEQUENCE [LARGE SCALE GENOMIC DNA]</scope>
    <source>
        <strain evidence="14">AQ028</strain>
        <tissue evidence="14">Male pupae</tissue>
    </source>
</reference>
<dbReference type="GO" id="GO:0003677">
    <property type="term" value="F:DNA binding"/>
    <property type="evidence" value="ECO:0007669"/>
    <property type="project" value="UniProtKB-KW"/>
</dbReference>
<dbReference type="GO" id="GO:0006508">
    <property type="term" value="P:proteolysis"/>
    <property type="evidence" value="ECO:0007669"/>
    <property type="project" value="UniProtKB-KW"/>
</dbReference>
<keyword evidence="10" id="KW-0238">DNA-binding</keyword>
<comment type="caution">
    <text evidence="14">The sequence shown here is derived from an EMBL/GenBank/DDBJ whole genome shotgun (WGS) entry which is preliminary data.</text>
</comment>
<sequence>MCNKEELQEVLKEENIDYRSNASVDELRKILSDYYKSKSINLNPKMSMCGEIKSFGGEKWDVFVEQLDSFMVVNDIPNEKKVPLLITKLTPEIFEVLQCLCSPTKPNKLSYEELCSKLKEKYNKPRSTTIERAEFRRRNQLPNEKIQDYVLQLKLLAIKCNFKDTEDQIKEKFIDGVTSKMIKYELMKNADNKSLENCVEIARSIEAALMCNNEHSPEVTDIFYNKNKHNQGTKFKKNCKPKEQQCFCCGKNNHFRAQCSLRKKYCSECGQQGHIFKMCRKQQKQTNVLETKSSEDEREDNEAIDSVKNLYEEYETYSFNSVSRIPPHFIKLNVNNKDILFQLDTGSDVTVISLNDKNNFFKNYSLQACKILFKNFDQSVTQPLGLLCNIPVKFNQESKHLNVFVVQNNCARVLGRDWLKELKLWPPKINNDLYFGINQVQSISDAQQIVKSQFAEVFSPGWGNFKGEEIVLKLNPDSKPICLPVRRVPFALREKVNNEIKRLIDNGRIEPVQQSEWGTPVVPILKSDGSVRLCGDYKLTVNKCLQVDHFPLPHVDDILNTLKHGEYYCELDLKEAYLQARLSADSQNCTTIVTEVGTYKYKYLPYGVSTGPGAFQRLMTQKLQNVPNTIVFIDNIYIKGKTLQETYNTLCTVLTKLHESEFKLKIEKCKLFTKHIEVFGYRVDKNGISIIKSNIEPLLNAKSPTNLTMLKSFLGKINYYNRFLKDMATEIAPLYNCTKKNKFVWTPDCENAFNNIKKKLANARNLRHYDPQLPVILTCDASDVGLGAVLSNRDLNGVVKPIAYASKKLNETEQRYSTLDKEAMAVIFGITKFYNYIYGRHFELETDNAALMRIFGPTKGIPKYKKDGFVK</sequence>
<keyword evidence="5" id="KW-0540">Nuclease</keyword>
<dbReference type="InterPro" id="IPR001878">
    <property type="entry name" value="Znf_CCHC"/>
</dbReference>
<evidence type="ECO:0000256" key="4">
    <source>
        <dbReference type="ARBA" id="ARBA00022695"/>
    </source>
</evidence>
<dbReference type="Gene3D" id="4.10.60.10">
    <property type="entry name" value="Zinc finger, CCHC-type"/>
    <property type="match status" value="1"/>
</dbReference>
<evidence type="ECO:0000256" key="12">
    <source>
        <dbReference type="PROSITE-ProRule" id="PRU00047"/>
    </source>
</evidence>
<dbReference type="PANTHER" id="PTHR37984:SF5">
    <property type="entry name" value="PROTEIN NYNRIN-LIKE"/>
    <property type="match status" value="1"/>
</dbReference>
<dbReference type="Pfam" id="PF03732">
    <property type="entry name" value="Retrotrans_gag"/>
    <property type="match status" value="1"/>
</dbReference>
<keyword evidence="12" id="KW-0863">Zinc-finger</keyword>
<keyword evidence="12" id="KW-0862">Zinc</keyword>
<dbReference type="EC" id="2.7.7.49" evidence="1"/>
<dbReference type="Pfam" id="PF17919">
    <property type="entry name" value="RT_RNaseH_2"/>
    <property type="match status" value="1"/>
</dbReference>
<dbReference type="Proteomes" id="UP001549921">
    <property type="component" value="Unassembled WGS sequence"/>
</dbReference>
<dbReference type="CDD" id="cd01647">
    <property type="entry name" value="RT_LTR"/>
    <property type="match status" value="1"/>
</dbReference>
<evidence type="ECO:0000256" key="9">
    <source>
        <dbReference type="ARBA" id="ARBA00022918"/>
    </source>
</evidence>
<dbReference type="GO" id="GO:0004190">
    <property type="term" value="F:aspartic-type endopeptidase activity"/>
    <property type="evidence" value="ECO:0007669"/>
    <property type="project" value="UniProtKB-KW"/>
</dbReference>
<dbReference type="InterPro" id="IPR005162">
    <property type="entry name" value="Retrotrans_gag_dom"/>
</dbReference>